<evidence type="ECO:0000313" key="1">
    <source>
        <dbReference type="EMBL" id="OMF12580.1"/>
    </source>
</evidence>
<dbReference type="RefSeq" id="WP_076332693.1">
    <property type="nucleotide sequence ID" value="NZ_MRTJ01000007.1"/>
</dbReference>
<proteinExistence type="predicted"/>
<protein>
    <submittedName>
        <fullName evidence="1">Uncharacterized protein</fullName>
    </submittedName>
</protein>
<accession>A0A1R1BRT2</accession>
<comment type="caution">
    <text evidence="1">The sequence shown here is derived from an EMBL/GenBank/DDBJ whole genome shotgun (WGS) entry which is preliminary data.</text>
</comment>
<dbReference type="AlphaFoldDB" id="A0A1R1BRT2"/>
<sequence length="124" mass="14011">MKMPYSTGLLFNSPNGVDRATQLIVTCLNDSVNIPSNIELQVFRWDTSQNARIPIGHDLFQLPAQVSKTLLYTLNAADYFEVQSDFFSATSTIIQAYSLDSVGNITQRVLQSEMMWIDRFTNIP</sequence>
<reference evidence="1 2" key="1">
    <citation type="submission" date="2016-11" db="EMBL/GenBank/DDBJ databases">
        <title>Paenibacillus species isolates.</title>
        <authorList>
            <person name="Beno S.M."/>
        </authorList>
    </citation>
    <scope>NUCLEOTIDE SEQUENCE [LARGE SCALE GENOMIC DNA]</scope>
    <source>
        <strain evidence="1 2">FSL H8-0246</strain>
    </source>
</reference>
<dbReference type="EMBL" id="MRTJ01000007">
    <property type="protein sequence ID" value="OMF12580.1"/>
    <property type="molecule type" value="Genomic_DNA"/>
</dbReference>
<dbReference type="Proteomes" id="UP000187134">
    <property type="component" value="Unassembled WGS sequence"/>
</dbReference>
<dbReference type="OrthoDB" id="2642507at2"/>
<gene>
    <name evidence="1" type="ORF">BK131_18350</name>
</gene>
<organism evidence="1 2">
    <name type="scientific">Paenibacillus amylolyticus</name>
    <dbReference type="NCBI Taxonomy" id="1451"/>
    <lineage>
        <taxon>Bacteria</taxon>
        <taxon>Bacillati</taxon>
        <taxon>Bacillota</taxon>
        <taxon>Bacilli</taxon>
        <taxon>Bacillales</taxon>
        <taxon>Paenibacillaceae</taxon>
        <taxon>Paenibacillus</taxon>
    </lineage>
</organism>
<evidence type="ECO:0000313" key="2">
    <source>
        <dbReference type="Proteomes" id="UP000187134"/>
    </source>
</evidence>
<name>A0A1R1BRT2_PAEAM</name>